<dbReference type="AlphaFoldDB" id="A0A0V1GH05"/>
<dbReference type="Proteomes" id="UP000055024">
    <property type="component" value="Unassembled WGS sequence"/>
</dbReference>
<dbReference type="EMBL" id="JYDP01002303">
    <property type="protein sequence ID" value="KRY97091.1"/>
    <property type="molecule type" value="Genomic_DNA"/>
</dbReference>
<gene>
    <name evidence="1" type="ORF">T11_1874</name>
</gene>
<comment type="caution">
    <text evidence="1">The sequence shown here is derived from an EMBL/GenBank/DDBJ whole genome shotgun (WGS) entry which is preliminary data.</text>
</comment>
<organism evidence="1 2">
    <name type="scientific">Trichinella zimbabwensis</name>
    <dbReference type="NCBI Taxonomy" id="268475"/>
    <lineage>
        <taxon>Eukaryota</taxon>
        <taxon>Metazoa</taxon>
        <taxon>Ecdysozoa</taxon>
        <taxon>Nematoda</taxon>
        <taxon>Enoplea</taxon>
        <taxon>Dorylaimia</taxon>
        <taxon>Trichinellida</taxon>
        <taxon>Trichinellidae</taxon>
        <taxon>Trichinella</taxon>
    </lineage>
</organism>
<sequence length="59" mass="7054">MRLIHFLFIPCRQQQSTCLNQLINGLSIFPNILNNAYNIKREKEIKCEEHDQHDLTDQK</sequence>
<name>A0A0V1GH05_9BILA</name>
<evidence type="ECO:0000313" key="1">
    <source>
        <dbReference type="EMBL" id="KRY97091.1"/>
    </source>
</evidence>
<protein>
    <submittedName>
        <fullName evidence="1">Uncharacterized protein</fullName>
    </submittedName>
</protein>
<reference evidence="1 2" key="1">
    <citation type="submission" date="2015-01" db="EMBL/GenBank/DDBJ databases">
        <title>Evolution of Trichinella species and genotypes.</title>
        <authorList>
            <person name="Korhonen P.K."/>
            <person name="Edoardo P."/>
            <person name="Giuseppe L.R."/>
            <person name="Gasser R.B."/>
        </authorList>
    </citation>
    <scope>NUCLEOTIDE SEQUENCE [LARGE SCALE GENOMIC DNA]</scope>
    <source>
        <strain evidence="1">ISS1029</strain>
    </source>
</reference>
<proteinExistence type="predicted"/>
<keyword evidence="2" id="KW-1185">Reference proteome</keyword>
<accession>A0A0V1GH05</accession>
<evidence type="ECO:0000313" key="2">
    <source>
        <dbReference type="Proteomes" id="UP000055024"/>
    </source>
</evidence>